<organism evidence="1 2">
    <name type="scientific">Cajanus cajan</name>
    <name type="common">Pigeon pea</name>
    <name type="synonym">Cajanus indicus</name>
    <dbReference type="NCBI Taxonomy" id="3821"/>
    <lineage>
        <taxon>Eukaryota</taxon>
        <taxon>Viridiplantae</taxon>
        <taxon>Streptophyta</taxon>
        <taxon>Embryophyta</taxon>
        <taxon>Tracheophyta</taxon>
        <taxon>Spermatophyta</taxon>
        <taxon>Magnoliopsida</taxon>
        <taxon>eudicotyledons</taxon>
        <taxon>Gunneridae</taxon>
        <taxon>Pentapetalae</taxon>
        <taxon>rosids</taxon>
        <taxon>fabids</taxon>
        <taxon>Fabales</taxon>
        <taxon>Fabaceae</taxon>
        <taxon>Papilionoideae</taxon>
        <taxon>50 kb inversion clade</taxon>
        <taxon>NPAAA clade</taxon>
        <taxon>indigoferoid/millettioid clade</taxon>
        <taxon>Phaseoleae</taxon>
        <taxon>Cajanus</taxon>
    </lineage>
</organism>
<sequence>MLDFKPVDTPMNPNVKLLPNQGQPYPYLGKYKKLVGELNYLTMTRPDIVFPITVVNQFLNLPSGSHWIAIV</sequence>
<name>A0A151TRV7_CAJCA</name>
<protein>
    <recommendedName>
        <fullName evidence="3">Retrovirus-related Pol polyprotein from transposon TNT 1-94</fullName>
    </recommendedName>
</protein>
<evidence type="ECO:0000313" key="1">
    <source>
        <dbReference type="EMBL" id="KYP69760.1"/>
    </source>
</evidence>
<dbReference type="PANTHER" id="PTHR11439:SF484">
    <property type="entry name" value="REVERSE TRANSCRIPTASE TY1_COPIA-TYPE DOMAIN-CONTAINING PROTEIN"/>
    <property type="match status" value="1"/>
</dbReference>
<dbReference type="Proteomes" id="UP000075243">
    <property type="component" value="Chromosome 3"/>
</dbReference>
<dbReference type="AlphaFoldDB" id="A0A151TRV7"/>
<evidence type="ECO:0008006" key="3">
    <source>
        <dbReference type="Google" id="ProtNLM"/>
    </source>
</evidence>
<dbReference type="PANTHER" id="PTHR11439">
    <property type="entry name" value="GAG-POL-RELATED RETROTRANSPOSON"/>
    <property type="match status" value="1"/>
</dbReference>
<evidence type="ECO:0000313" key="2">
    <source>
        <dbReference type="Proteomes" id="UP000075243"/>
    </source>
</evidence>
<keyword evidence="2" id="KW-1185">Reference proteome</keyword>
<dbReference type="EMBL" id="CM003605">
    <property type="protein sequence ID" value="KYP69760.1"/>
    <property type="molecule type" value="Genomic_DNA"/>
</dbReference>
<proteinExistence type="predicted"/>
<dbReference type="Gramene" id="C.cajan_08708.t">
    <property type="protein sequence ID" value="C.cajan_08708.t.cds1"/>
    <property type="gene ID" value="C.cajan_08708"/>
</dbReference>
<gene>
    <name evidence="1" type="ORF">KK1_008963</name>
</gene>
<reference evidence="1 2" key="1">
    <citation type="journal article" date="2012" name="Nat. Biotechnol.">
        <title>Draft genome sequence of pigeonpea (Cajanus cajan), an orphan legume crop of resource-poor farmers.</title>
        <authorList>
            <person name="Varshney R.K."/>
            <person name="Chen W."/>
            <person name="Li Y."/>
            <person name="Bharti A.K."/>
            <person name="Saxena R.K."/>
            <person name="Schlueter J.A."/>
            <person name="Donoghue M.T."/>
            <person name="Azam S."/>
            <person name="Fan G."/>
            <person name="Whaley A.M."/>
            <person name="Farmer A.D."/>
            <person name="Sheridan J."/>
            <person name="Iwata A."/>
            <person name="Tuteja R."/>
            <person name="Penmetsa R.V."/>
            <person name="Wu W."/>
            <person name="Upadhyaya H.D."/>
            <person name="Yang S.P."/>
            <person name="Shah T."/>
            <person name="Saxena K.B."/>
            <person name="Michael T."/>
            <person name="McCombie W.R."/>
            <person name="Yang B."/>
            <person name="Zhang G."/>
            <person name="Yang H."/>
            <person name="Wang J."/>
            <person name="Spillane C."/>
            <person name="Cook D.R."/>
            <person name="May G.D."/>
            <person name="Xu X."/>
            <person name="Jackson S.A."/>
        </authorList>
    </citation>
    <scope>NUCLEOTIDE SEQUENCE [LARGE SCALE GENOMIC DNA]</scope>
    <source>
        <strain evidence="2">cv. Asha</strain>
    </source>
</reference>
<accession>A0A151TRV7</accession>